<comment type="catalytic activity">
    <reaction evidence="5">
        <text>ATP + H2O = ADP + phosphate + H(+)</text>
        <dbReference type="Rhea" id="RHEA:13065"/>
        <dbReference type="ChEBI" id="CHEBI:15377"/>
        <dbReference type="ChEBI" id="CHEBI:15378"/>
        <dbReference type="ChEBI" id="CHEBI:30616"/>
        <dbReference type="ChEBI" id="CHEBI:43474"/>
        <dbReference type="ChEBI" id="CHEBI:456216"/>
    </reaction>
</comment>
<dbReference type="EMBL" id="HG692377">
    <property type="protein sequence ID" value="CDI82617.1"/>
    <property type="molecule type" value="Genomic_DNA"/>
</dbReference>
<dbReference type="InterPro" id="IPR004001">
    <property type="entry name" value="Actin_CS"/>
</dbReference>
<comment type="similarity">
    <text evidence="1 6">Belongs to the actin family.</text>
</comment>
<dbReference type="GO" id="GO:0016787">
    <property type="term" value="F:hydrolase activity"/>
    <property type="evidence" value="ECO:0007669"/>
    <property type="project" value="UniProtKB-KW"/>
</dbReference>
<keyword evidence="4" id="KW-0067">ATP-binding</keyword>
<evidence type="ECO:0000256" key="3">
    <source>
        <dbReference type="ARBA" id="ARBA00022801"/>
    </source>
</evidence>
<sequence length="524" mass="55655">MELASTSVVVDIGAASTRVGYAGEGNPCQLLNSCIGVRQPNRSAGDSNASDSSRHGTTRELIFPLNFSERRDGVEVVPALFPTWRGPSAKRKGDSSPSYTLNEEAFENLVALSCTGVRSCFLNSLEGGKPQDCSGANGSSASPYSNLRLTELCGIGADLREQPLLLSEPNIHCRGIREKMAEILFEGLQVGSLYTAKRALLSCVALGRSSAMVIDMGASGLSIAPVSDSFVLDQHVAEWPVGGDAMSQLLGSIIMGHNFPVHPSFARFSAQGRMSKIALDKPGDWDNVHASYMHWSRMQTLSFLKEGLCRVADDPRDVTFARKPILLPSQQQQAKRRGGGAAASPDIPAASQLLFPCLTAAPAAALLSSGSGSEGGVMELPDGTRLEADQVAMKIPEILFYPALLSLIPGSGGGFPGLPEAVRQVAEAVETDGNRDILSVLILTGGCSCIPGMVERVNRELVDDPAVCGGQKVRLLAVPGSQERRFSAWVGGSMLASLSSFQAAWCSREEYEEHGPAVVQRKCY</sequence>
<dbReference type="SUPFAM" id="SSF53067">
    <property type="entry name" value="Actin-like ATPase domain"/>
    <property type="match status" value="2"/>
</dbReference>
<dbReference type="Gene3D" id="3.30.420.40">
    <property type="match status" value="4"/>
</dbReference>
<gene>
    <name evidence="7" type="ORF">EPH_0010940</name>
</gene>
<dbReference type="SMART" id="SM00268">
    <property type="entry name" value="ACTIN"/>
    <property type="match status" value="1"/>
</dbReference>
<dbReference type="Pfam" id="PF00022">
    <property type="entry name" value="Actin"/>
    <property type="match status" value="1"/>
</dbReference>
<dbReference type="GO" id="GO:0005524">
    <property type="term" value="F:ATP binding"/>
    <property type="evidence" value="ECO:0007669"/>
    <property type="project" value="UniProtKB-KW"/>
</dbReference>
<evidence type="ECO:0000256" key="5">
    <source>
        <dbReference type="ARBA" id="ARBA00049360"/>
    </source>
</evidence>
<dbReference type="PROSITE" id="PS00432">
    <property type="entry name" value="ACTINS_2"/>
    <property type="match status" value="1"/>
</dbReference>
<dbReference type="Proteomes" id="UP000018201">
    <property type="component" value="Unassembled WGS sequence"/>
</dbReference>
<dbReference type="InterPro" id="IPR004000">
    <property type="entry name" value="Actin"/>
</dbReference>
<dbReference type="AlphaFoldDB" id="U6GST8"/>
<evidence type="ECO:0000256" key="6">
    <source>
        <dbReference type="RuleBase" id="RU000487"/>
    </source>
</evidence>
<evidence type="ECO:0000256" key="4">
    <source>
        <dbReference type="ARBA" id="ARBA00022840"/>
    </source>
</evidence>
<keyword evidence="2" id="KW-0547">Nucleotide-binding</keyword>
<dbReference type="PANTHER" id="PTHR11937">
    <property type="entry name" value="ACTIN"/>
    <property type="match status" value="1"/>
</dbReference>
<organism evidence="7 8">
    <name type="scientific">Eimeria praecox</name>
    <dbReference type="NCBI Taxonomy" id="51316"/>
    <lineage>
        <taxon>Eukaryota</taxon>
        <taxon>Sar</taxon>
        <taxon>Alveolata</taxon>
        <taxon>Apicomplexa</taxon>
        <taxon>Conoidasida</taxon>
        <taxon>Coccidia</taxon>
        <taxon>Eucoccidiorida</taxon>
        <taxon>Eimeriorina</taxon>
        <taxon>Eimeriidae</taxon>
        <taxon>Eimeria</taxon>
    </lineage>
</organism>
<evidence type="ECO:0000313" key="8">
    <source>
        <dbReference type="Proteomes" id="UP000018201"/>
    </source>
</evidence>
<proteinExistence type="inferred from homology"/>
<name>U6GST8_9EIME</name>
<evidence type="ECO:0000256" key="1">
    <source>
        <dbReference type="ARBA" id="ARBA00006752"/>
    </source>
</evidence>
<dbReference type="FunFam" id="3.30.420.40:FF:000058">
    <property type="entry name" value="Putative actin-related protein 5"/>
    <property type="match status" value="1"/>
</dbReference>
<dbReference type="InterPro" id="IPR043129">
    <property type="entry name" value="ATPase_NBD"/>
</dbReference>
<keyword evidence="8" id="KW-1185">Reference proteome</keyword>
<evidence type="ECO:0000313" key="7">
    <source>
        <dbReference type="EMBL" id="CDI82617.1"/>
    </source>
</evidence>
<keyword evidence="3" id="KW-0378">Hydrolase</keyword>
<dbReference type="OrthoDB" id="5132116at2759"/>
<accession>U6GST8</accession>
<evidence type="ECO:0000256" key="2">
    <source>
        <dbReference type="ARBA" id="ARBA00022741"/>
    </source>
</evidence>
<reference evidence="7" key="1">
    <citation type="submission" date="2013-10" db="EMBL/GenBank/DDBJ databases">
        <title>Genomic analysis of the causative agents of coccidiosis in chickens.</title>
        <authorList>
            <person name="Reid A.J."/>
            <person name="Blake D."/>
            <person name="Billington K."/>
            <person name="Browne H."/>
            <person name="Dunn M."/>
            <person name="Hung S."/>
            <person name="Kawahara F."/>
            <person name="Miranda-Saavedra D."/>
            <person name="Mourier T."/>
            <person name="Nagra H."/>
            <person name="Otto T.D."/>
            <person name="Rawlings N."/>
            <person name="Sanchez A."/>
            <person name="Sanders M."/>
            <person name="Subramaniam C."/>
            <person name="Tay Y."/>
            <person name="Dear P."/>
            <person name="Doerig C."/>
            <person name="Gruber A."/>
            <person name="Parkinson J."/>
            <person name="Shirley M."/>
            <person name="Wan K.L."/>
            <person name="Berriman M."/>
            <person name="Tomley F."/>
            <person name="Pain A."/>
        </authorList>
    </citation>
    <scope>NUCLEOTIDE SEQUENCE [LARGE SCALE GENOMIC DNA]</scope>
    <source>
        <strain evidence="7">Houghton</strain>
    </source>
</reference>
<protein>
    <submittedName>
        <fullName evidence="7">Actin-like family protein ARP4a, putative</fullName>
    </submittedName>
</protein>
<reference evidence="7" key="2">
    <citation type="submission" date="2013-10" db="EMBL/GenBank/DDBJ databases">
        <authorList>
            <person name="Aslett M."/>
        </authorList>
    </citation>
    <scope>NUCLEOTIDE SEQUENCE [LARGE SCALE GENOMIC DNA]</scope>
    <source>
        <strain evidence="7">Houghton</strain>
    </source>
</reference>
<dbReference type="VEuPathDB" id="ToxoDB:EPH_0010940"/>